<protein>
    <recommendedName>
        <fullName evidence="4">Chromo domain-containing protein</fullName>
    </recommendedName>
</protein>
<dbReference type="InterPro" id="IPR008251">
    <property type="entry name" value="Chromo_shadow_dom"/>
</dbReference>
<dbReference type="AlphaFoldDB" id="A0A8H7F061"/>
<dbReference type="Gene3D" id="2.40.50.40">
    <property type="match status" value="2"/>
</dbReference>
<evidence type="ECO:0000256" key="2">
    <source>
        <dbReference type="ARBA" id="ARBA00023242"/>
    </source>
</evidence>
<dbReference type="SMART" id="SM00298">
    <property type="entry name" value="CHROMO"/>
    <property type="match status" value="1"/>
</dbReference>
<accession>A0A8H7F061</accession>
<feature type="region of interest" description="Disordered" evidence="3">
    <location>
        <begin position="84"/>
        <end position="167"/>
    </location>
</feature>
<dbReference type="GO" id="GO:0005634">
    <property type="term" value="C:nucleus"/>
    <property type="evidence" value="ECO:0007669"/>
    <property type="project" value="UniProtKB-SubCell"/>
</dbReference>
<comment type="caution">
    <text evidence="5">The sequence shown here is derived from an EMBL/GenBank/DDBJ whole genome shotgun (WGS) entry which is preliminary data.</text>
</comment>
<sequence>MARFSPELATAEDDNAMNVDNEEKPQESGAEDEDGSEYEIEEIMDAKRGAFPEGRMGYLVKWKGYGMEENSWVDEQDTENAKELVAEFWRKNPKKKPRKSVEPKASKRGRKSLAAEEESDAGSASKKRGRKSVVDVESEEEDETTSRNKKTRKAEKPVGKQRKTDDTIHVMDMSKYMDKDSWEDLVDTVDTVEKGDSGGLQVYFTLKNGEQIREDSETCRRRFPQKLLAFYENNLKWRVAEAGDDD</sequence>
<dbReference type="Pfam" id="PF01393">
    <property type="entry name" value="Chromo_shadow"/>
    <property type="match status" value="1"/>
</dbReference>
<dbReference type="PROSITE" id="PS50013">
    <property type="entry name" value="CHROMO_2"/>
    <property type="match status" value="1"/>
</dbReference>
<dbReference type="GO" id="GO:0006338">
    <property type="term" value="P:chromatin remodeling"/>
    <property type="evidence" value="ECO:0007669"/>
    <property type="project" value="UniProtKB-ARBA"/>
</dbReference>
<dbReference type="InterPro" id="IPR051219">
    <property type="entry name" value="Heterochromatin_chromo-domain"/>
</dbReference>
<keyword evidence="2" id="KW-0539">Nucleus</keyword>
<evidence type="ECO:0000256" key="3">
    <source>
        <dbReference type="SAM" id="MobiDB-lite"/>
    </source>
</evidence>
<comment type="subcellular location">
    <subcellularLocation>
        <location evidence="1">Nucleus</location>
    </subcellularLocation>
</comment>
<evidence type="ECO:0000313" key="5">
    <source>
        <dbReference type="EMBL" id="KAF7770648.1"/>
    </source>
</evidence>
<dbReference type="PANTHER" id="PTHR22812">
    <property type="entry name" value="CHROMOBOX PROTEIN"/>
    <property type="match status" value="1"/>
</dbReference>
<feature type="domain" description="Chromo" evidence="4">
    <location>
        <begin position="38"/>
        <end position="100"/>
    </location>
</feature>
<feature type="region of interest" description="Disordered" evidence="3">
    <location>
        <begin position="1"/>
        <end position="37"/>
    </location>
</feature>
<dbReference type="SMART" id="SM00300">
    <property type="entry name" value="ChSh"/>
    <property type="match status" value="1"/>
</dbReference>
<dbReference type="InterPro" id="IPR023780">
    <property type="entry name" value="Chromo_domain"/>
</dbReference>
<dbReference type="Proteomes" id="UP000629468">
    <property type="component" value="Unassembled WGS sequence"/>
</dbReference>
<dbReference type="Pfam" id="PF00385">
    <property type="entry name" value="Chromo"/>
    <property type="match status" value="1"/>
</dbReference>
<reference evidence="5 6" key="1">
    <citation type="journal article" name="Sci. Rep.">
        <title>Telomere-to-telomere assembled and centromere annotated genomes of the two main subspecies of the button mushroom Agaricus bisporus reveal especially polymorphic chromosome ends.</title>
        <authorList>
            <person name="Sonnenberg A.S.M."/>
            <person name="Sedaghat-Telgerd N."/>
            <person name="Lavrijssen B."/>
            <person name="Ohm R.A."/>
            <person name="Hendrickx P.M."/>
            <person name="Scholtmeijer K."/>
            <person name="Baars J.J.P."/>
            <person name="van Peer A."/>
        </authorList>
    </citation>
    <scope>NUCLEOTIDE SEQUENCE [LARGE SCALE GENOMIC DNA]</scope>
    <source>
        <strain evidence="5 6">H119_p4</strain>
    </source>
</reference>
<evidence type="ECO:0000256" key="1">
    <source>
        <dbReference type="ARBA" id="ARBA00004123"/>
    </source>
</evidence>
<dbReference type="InterPro" id="IPR016197">
    <property type="entry name" value="Chromo-like_dom_sf"/>
</dbReference>
<proteinExistence type="predicted"/>
<dbReference type="EMBL" id="JABXXO010000009">
    <property type="protein sequence ID" value="KAF7770648.1"/>
    <property type="molecule type" value="Genomic_DNA"/>
</dbReference>
<evidence type="ECO:0000259" key="4">
    <source>
        <dbReference type="PROSITE" id="PS50013"/>
    </source>
</evidence>
<gene>
    <name evidence="5" type="ORF">Agabi119p4_6622</name>
</gene>
<evidence type="ECO:0000313" key="6">
    <source>
        <dbReference type="Proteomes" id="UP000629468"/>
    </source>
</evidence>
<name>A0A8H7F061_AGABI</name>
<organism evidence="5 6">
    <name type="scientific">Agaricus bisporus var. burnettii</name>
    <dbReference type="NCBI Taxonomy" id="192524"/>
    <lineage>
        <taxon>Eukaryota</taxon>
        <taxon>Fungi</taxon>
        <taxon>Dikarya</taxon>
        <taxon>Basidiomycota</taxon>
        <taxon>Agaricomycotina</taxon>
        <taxon>Agaricomycetes</taxon>
        <taxon>Agaricomycetidae</taxon>
        <taxon>Agaricales</taxon>
        <taxon>Agaricineae</taxon>
        <taxon>Agaricaceae</taxon>
        <taxon>Agaricus</taxon>
    </lineage>
</organism>
<dbReference type="SUPFAM" id="SSF54160">
    <property type="entry name" value="Chromo domain-like"/>
    <property type="match status" value="2"/>
</dbReference>
<dbReference type="InterPro" id="IPR000953">
    <property type="entry name" value="Chromo/chromo_shadow_dom"/>
</dbReference>
<feature type="compositionally biased region" description="Basic and acidic residues" evidence="3">
    <location>
        <begin position="154"/>
        <end position="167"/>
    </location>
</feature>
<dbReference type="OMA" id="GMEENSW"/>